<dbReference type="Proteomes" id="UP001501153">
    <property type="component" value="Unassembled WGS sequence"/>
</dbReference>
<gene>
    <name evidence="1" type="ORF">GCM10023185_31570</name>
</gene>
<dbReference type="EMBL" id="BAABGZ010000067">
    <property type="protein sequence ID" value="GAA4363102.1"/>
    <property type="molecule type" value="Genomic_DNA"/>
</dbReference>
<dbReference type="RefSeq" id="WP_345237066.1">
    <property type="nucleotide sequence ID" value="NZ_BAABGZ010000067.1"/>
</dbReference>
<sequence>MPFVEVDGRLTWVADGNQPIRSQRGLIEKAAQLLADMTTEEEYICIDVPAETAGDPPVQVCFRLEGESWVFDKIA</sequence>
<comment type="caution">
    <text evidence="1">The sequence shown here is derived from an EMBL/GenBank/DDBJ whole genome shotgun (WGS) entry which is preliminary data.</text>
</comment>
<accession>A0ABP8IM70</accession>
<proteinExistence type="predicted"/>
<reference evidence="2" key="1">
    <citation type="journal article" date="2019" name="Int. J. Syst. Evol. Microbiol.">
        <title>The Global Catalogue of Microorganisms (GCM) 10K type strain sequencing project: providing services to taxonomists for standard genome sequencing and annotation.</title>
        <authorList>
            <consortium name="The Broad Institute Genomics Platform"/>
            <consortium name="The Broad Institute Genome Sequencing Center for Infectious Disease"/>
            <person name="Wu L."/>
            <person name="Ma J."/>
        </authorList>
    </citation>
    <scope>NUCLEOTIDE SEQUENCE [LARGE SCALE GENOMIC DNA]</scope>
    <source>
        <strain evidence="2">JCM 17923</strain>
    </source>
</reference>
<organism evidence="1 2">
    <name type="scientific">Hymenobacter saemangeumensis</name>
    <dbReference type="NCBI Taxonomy" id="1084522"/>
    <lineage>
        <taxon>Bacteria</taxon>
        <taxon>Pseudomonadati</taxon>
        <taxon>Bacteroidota</taxon>
        <taxon>Cytophagia</taxon>
        <taxon>Cytophagales</taxon>
        <taxon>Hymenobacteraceae</taxon>
        <taxon>Hymenobacter</taxon>
    </lineage>
</organism>
<evidence type="ECO:0000313" key="2">
    <source>
        <dbReference type="Proteomes" id="UP001501153"/>
    </source>
</evidence>
<name>A0ABP8IM70_9BACT</name>
<keyword evidence="2" id="KW-1185">Reference proteome</keyword>
<protein>
    <submittedName>
        <fullName evidence="1">Uncharacterized protein</fullName>
    </submittedName>
</protein>
<evidence type="ECO:0000313" key="1">
    <source>
        <dbReference type="EMBL" id="GAA4363102.1"/>
    </source>
</evidence>